<dbReference type="GeneID" id="39734854"/>
<sequence>MHDYFVKNKFNLLNSSLFNNIYRRESKYFKEDDKNDRKKINFDKEVNEKMNKNEEIERMKKDFHEQLIYSYYNNFNEKDVEGTKGKNNDMKNIYDYNNKNKKSILNYKGINQESEEICLKNKEAKEDILYNEFKKLKNDVLVLQMMNVNLQKQLLSNHLMNSSKVIPQNIIINNKTEVASNAISQIQDNKKRKGFLYLLFKKILSSRFNQMLFVSSIFISFFLINKHWQRALKVSQLEKRINSNILLRSVRLFEETLGIRKLNYI</sequence>
<reference evidence="2 3" key="1">
    <citation type="submission" date="2015-04" db="EMBL/GenBank/DDBJ databases">
        <authorList>
            <consortium name="Pathogen Informatics"/>
        </authorList>
    </citation>
    <scope>NUCLEOTIDE SEQUENCE [LARGE SCALE GENOMIC DNA]</scope>
    <source>
        <strain evidence="2 3">SGS1</strain>
    </source>
</reference>
<keyword evidence="1" id="KW-0472">Membrane</keyword>
<accession>A0A1J1H1F9</accession>
<protein>
    <submittedName>
        <fullName evidence="2">Microneme associated antigen, putative</fullName>
    </submittedName>
</protein>
<feature type="transmembrane region" description="Helical" evidence="1">
    <location>
        <begin position="208"/>
        <end position="225"/>
    </location>
</feature>
<proteinExistence type="predicted"/>
<keyword evidence="1" id="KW-0812">Transmembrane</keyword>
<dbReference type="AlphaFoldDB" id="A0A1J1H1F9"/>
<keyword evidence="1" id="KW-1133">Transmembrane helix</keyword>
<dbReference type="EMBL" id="LN835299">
    <property type="protein sequence ID" value="CRG98754.1"/>
    <property type="molecule type" value="Genomic_DNA"/>
</dbReference>
<gene>
    <name evidence="2" type="primary">MA</name>
    <name evidence="2" type="ORF">PRELSG_0410400</name>
</gene>
<evidence type="ECO:0000256" key="1">
    <source>
        <dbReference type="SAM" id="Phobius"/>
    </source>
</evidence>
<dbReference type="OrthoDB" id="372164at2759"/>
<keyword evidence="3" id="KW-1185">Reference proteome</keyword>
<evidence type="ECO:0000313" key="2">
    <source>
        <dbReference type="EMBL" id="CRG98754.1"/>
    </source>
</evidence>
<name>A0A1J1H1F9_PLARL</name>
<organism evidence="2 3">
    <name type="scientific">Plasmodium relictum</name>
    <dbReference type="NCBI Taxonomy" id="85471"/>
    <lineage>
        <taxon>Eukaryota</taxon>
        <taxon>Sar</taxon>
        <taxon>Alveolata</taxon>
        <taxon>Apicomplexa</taxon>
        <taxon>Aconoidasida</taxon>
        <taxon>Haemosporida</taxon>
        <taxon>Plasmodiidae</taxon>
        <taxon>Plasmodium</taxon>
        <taxon>Plasmodium (Haemamoeba)</taxon>
    </lineage>
</organism>
<evidence type="ECO:0000313" key="3">
    <source>
        <dbReference type="Proteomes" id="UP000220158"/>
    </source>
</evidence>
<dbReference type="VEuPathDB" id="PlasmoDB:PRELSG_0410400"/>
<dbReference type="OMA" id="QLIYSYY"/>
<dbReference type="Proteomes" id="UP000220158">
    <property type="component" value="Chromosome 4"/>
</dbReference>
<dbReference type="KEGG" id="prel:PRELSG_0410400"/>
<dbReference type="RefSeq" id="XP_028531763.1">
    <property type="nucleotide sequence ID" value="XM_028680247.1"/>
</dbReference>